<dbReference type="OrthoDB" id="6291634at2"/>
<keyword evidence="1" id="KW-1133">Transmembrane helix</keyword>
<keyword evidence="1" id="KW-0812">Transmembrane</keyword>
<protein>
    <submittedName>
        <fullName evidence="2">Uncharacterized protein</fullName>
    </submittedName>
</protein>
<name>A0A0A7EN05_9GAMM</name>
<dbReference type="RefSeq" id="WP_040136461.1">
    <property type="nucleotide sequence ID" value="NZ_CP009889.1"/>
</dbReference>
<gene>
    <name evidence="2" type="ORF">OM33_20750</name>
</gene>
<dbReference type="AlphaFoldDB" id="A0A0A7EN05"/>
<organism evidence="2 3">
    <name type="scientific">Pseudoalteromonas piratica</name>
    <dbReference type="NCBI Taxonomy" id="1348114"/>
    <lineage>
        <taxon>Bacteria</taxon>
        <taxon>Pseudomonadati</taxon>
        <taxon>Pseudomonadota</taxon>
        <taxon>Gammaproteobacteria</taxon>
        <taxon>Alteromonadales</taxon>
        <taxon>Pseudoalteromonadaceae</taxon>
        <taxon>Pseudoalteromonas</taxon>
    </lineage>
</organism>
<keyword evidence="1" id="KW-0472">Membrane</keyword>
<dbReference type="STRING" id="1348114.OM33_20750"/>
<dbReference type="HOGENOM" id="CLU_1293413_0_0_6"/>
<dbReference type="Proteomes" id="UP000030341">
    <property type="component" value="Chromosome 2"/>
</dbReference>
<reference evidence="2 3" key="1">
    <citation type="submission" date="2014-11" db="EMBL/GenBank/DDBJ databases">
        <title>Complete Genome Sequence of Pseudoalteromonas sp. Strain OCN003 Isolated from Kaneohe Bay, Oahu, Hawaii.</title>
        <authorList>
            <person name="Beurmann S."/>
            <person name="Videau P."/>
            <person name="Ushijima B."/>
            <person name="Smith A.M."/>
            <person name="Aeby G.S."/>
            <person name="Callahan S.M."/>
            <person name="Belcaid M."/>
        </authorList>
    </citation>
    <scope>NUCLEOTIDE SEQUENCE [LARGE SCALE GENOMIC DNA]</scope>
    <source>
        <strain evidence="2 3">OCN003</strain>
    </source>
</reference>
<dbReference type="KEGG" id="pseo:OM33_20750"/>
<dbReference type="EMBL" id="CP009889">
    <property type="protein sequence ID" value="AIY67456.1"/>
    <property type="molecule type" value="Genomic_DNA"/>
</dbReference>
<sequence length="213" mass="23912">MSKQFNDEEIIKLYQQDNDEMPPKALDDAILAHASDAISKEQPVIIKPNRWWQYSGIAAAMVAIAVFAPWQYYQEPDFESELKSVESIDKPASQQAKKTAKREPQVEMMELLADDVQLEKIEVTASKIEHAAQEQETRTVQAPPPAMLNLKGAEPLSEFKGVLAKLEKNDKNGAEQALIELLKAKPKLHDKIPEPLKGLYQALLENGKLTKPK</sequence>
<keyword evidence="3" id="KW-1185">Reference proteome</keyword>
<evidence type="ECO:0000313" key="2">
    <source>
        <dbReference type="EMBL" id="AIY67456.1"/>
    </source>
</evidence>
<proteinExistence type="predicted"/>
<dbReference type="eggNOG" id="ENOG5033DBP">
    <property type="taxonomic scope" value="Bacteria"/>
</dbReference>
<feature type="transmembrane region" description="Helical" evidence="1">
    <location>
        <begin position="51"/>
        <end position="73"/>
    </location>
</feature>
<accession>A0A0A7EN05</accession>
<evidence type="ECO:0000256" key="1">
    <source>
        <dbReference type="SAM" id="Phobius"/>
    </source>
</evidence>
<evidence type="ECO:0000313" key="3">
    <source>
        <dbReference type="Proteomes" id="UP000030341"/>
    </source>
</evidence>